<dbReference type="Proteomes" id="UP001595778">
    <property type="component" value="Unassembled WGS sequence"/>
</dbReference>
<keyword evidence="12" id="KW-1185">Reference proteome</keyword>
<evidence type="ECO:0000256" key="2">
    <source>
        <dbReference type="ARBA" id="ARBA00022527"/>
    </source>
</evidence>
<evidence type="ECO:0000256" key="4">
    <source>
        <dbReference type="ARBA" id="ARBA00022741"/>
    </source>
</evidence>
<comment type="caution">
    <text evidence="11">The sequence shown here is derived from an EMBL/GenBank/DDBJ whole genome shotgun (WGS) entry which is preliminary data.</text>
</comment>
<evidence type="ECO:0000256" key="7">
    <source>
        <dbReference type="PROSITE-ProRule" id="PRU10141"/>
    </source>
</evidence>
<keyword evidence="9" id="KW-0812">Transmembrane</keyword>
<evidence type="ECO:0000256" key="6">
    <source>
        <dbReference type="ARBA" id="ARBA00022840"/>
    </source>
</evidence>
<dbReference type="Gene3D" id="1.10.510.10">
    <property type="entry name" value="Transferase(Phosphotransferase) domain 1"/>
    <property type="match status" value="1"/>
</dbReference>
<dbReference type="Pfam" id="PF00069">
    <property type="entry name" value="Pkinase"/>
    <property type="match status" value="1"/>
</dbReference>
<accession>A0ABV8WFV4</accession>
<evidence type="ECO:0000256" key="5">
    <source>
        <dbReference type="ARBA" id="ARBA00022777"/>
    </source>
</evidence>
<feature type="compositionally biased region" description="Low complexity" evidence="8">
    <location>
        <begin position="344"/>
        <end position="359"/>
    </location>
</feature>
<feature type="binding site" evidence="7">
    <location>
        <position position="47"/>
    </location>
    <ligand>
        <name>ATP</name>
        <dbReference type="ChEBI" id="CHEBI:30616"/>
    </ligand>
</feature>
<keyword evidence="6 7" id="KW-0067">ATP-binding</keyword>
<dbReference type="Gene3D" id="3.30.200.20">
    <property type="entry name" value="Phosphorylase Kinase, domain 1"/>
    <property type="match status" value="1"/>
</dbReference>
<organism evidence="11 12">
    <name type="scientific">Arthrobacter sedimenti</name>
    <dbReference type="NCBI Taxonomy" id="2694931"/>
    <lineage>
        <taxon>Bacteria</taxon>
        <taxon>Bacillati</taxon>
        <taxon>Actinomycetota</taxon>
        <taxon>Actinomycetes</taxon>
        <taxon>Micrococcales</taxon>
        <taxon>Micrococcaceae</taxon>
        <taxon>Arthrobacter</taxon>
    </lineage>
</organism>
<evidence type="ECO:0000256" key="3">
    <source>
        <dbReference type="ARBA" id="ARBA00022679"/>
    </source>
</evidence>
<dbReference type="EMBL" id="JBHSDQ010000002">
    <property type="protein sequence ID" value="MFC4395678.1"/>
    <property type="molecule type" value="Genomic_DNA"/>
</dbReference>
<dbReference type="PANTHER" id="PTHR43289">
    <property type="entry name" value="MITOGEN-ACTIVATED PROTEIN KINASE KINASE KINASE 20-RELATED"/>
    <property type="match status" value="1"/>
</dbReference>
<dbReference type="PANTHER" id="PTHR43289:SF6">
    <property type="entry name" value="SERINE_THREONINE-PROTEIN KINASE NEKL-3"/>
    <property type="match status" value="1"/>
</dbReference>
<dbReference type="SUPFAM" id="SSF56112">
    <property type="entry name" value="Protein kinase-like (PK-like)"/>
    <property type="match status" value="1"/>
</dbReference>
<keyword evidence="9" id="KW-0472">Membrane</keyword>
<dbReference type="SMART" id="SM00220">
    <property type="entry name" value="S_TKc"/>
    <property type="match status" value="1"/>
</dbReference>
<feature type="domain" description="Protein kinase" evidence="10">
    <location>
        <begin position="18"/>
        <end position="281"/>
    </location>
</feature>
<keyword evidence="2" id="KW-0723">Serine/threonine-protein kinase</keyword>
<dbReference type="PROSITE" id="PS00108">
    <property type="entry name" value="PROTEIN_KINASE_ST"/>
    <property type="match status" value="1"/>
</dbReference>
<reference evidence="12" key="1">
    <citation type="journal article" date="2019" name="Int. J. Syst. Evol. Microbiol.">
        <title>The Global Catalogue of Microorganisms (GCM) 10K type strain sequencing project: providing services to taxonomists for standard genome sequencing and annotation.</title>
        <authorList>
            <consortium name="The Broad Institute Genomics Platform"/>
            <consortium name="The Broad Institute Genome Sequencing Center for Infectious Disease"/>
            <person name="Wu L."/>
            <person name="Ma J."/>
        </authorList>
    </citation>
    <scope>NUCLEOTIDE SEQUENCE [LARGE SCALE GENOMIC DNA]</scope>
    <source>
        <strain evidence="12">PJ61</strain>
    </source>
</reference>
<dbReference type="EC" id="2.7.11.1" evidence="1"/>
<evidence type="ECO:0000313" key="11">
    <source>
        <dbReference type="EMBL" id="MFC4395678.1"/>
    </source>
</evidence>
<keyword evidence="5 11" id="KW-0418">Kinase</keyword>
<keyword evidence="4 7" id="KW-0547">Nucleotide-binding</keyword>
<feature type="region of interest" description="Disordered" evidence="8">
    <location>
        <begin position="319"/>
        <end position="363"/>
    </location>
</feature>
<dbReference type="InterPro" id="IPR000719">
    <property type="entry name" value="Prot_kinase_dom"/>
</dbReference>
<dbReference type="InterPro" id="IPR008271">
    <property type="entry name" value="Ser/Thr_kinase_AS"/>
</dbReference>
<dbReference type="CDD" id="cd14014">
    <property type="entry name" value="STKc_PknB_like"/>
    <property type="match status" value="1"/>
</dbReference>
<dbReference type="InterPro" id="IPR011009">
    <property type="entry name" value="Kinase-like_dom_sf"/>
</dbReference>
<proteinExistence type="predicted"/>
<dbReference type="RefSeq" id="WP_286402711.1">
    <property type="nucleotide sequence ID" value="NZ_JBHSDQ010000002.1"/>
</dbReference>
<keyword evidence="3" id="KW-0808">Transferase</keyword>
<evidence type="ECO:0000256" key="1">
    <source>
        <dbReference type="ARBA" id="ARBA00012513"/>
    </source>
</evidence>
<evidence type="ECO:0000256" key="9">
    <source>
        <dbReference type="SAM" id="Phobius"/>
    </source>
</evidence>
<evidence type="ECO:0000259" key="10">
    <source>
        <dbReference type="PROSITE" id="PS50011"/>
    </source>
</evidence>
<gene>
    <name evidence="11" type="ORF">ACFO0G_06200</name>
</gene>
<dbReference type="InterPro" id="IPR017441">
    <property type="entry name" value="Protein_kinase_ATP_BS"/>
</dbReference>
<protein>
    <recommendedName>
        <fullName evidence="1">non-specific serine/threonine protein kinase</fullName>
        <ecNumber evidence="1">2.7.11.1</ecNumber>
    </recommendedName>
</protein>
<dbReference type="PROSITE" id="PS00107">
    <property type="entry name" value="PROTEIN_KINASE_ATP"/>
    <property type="match status" value="1"/>
</dbReference>
<evidence type="ECO:0000313" key="12">
    <source>
        <dbReference type="Proteomes" id="UP001595778"/>
    </source>
</evidence>
<name>A0ABV8WFV4_9MICC</name>
<sequence>MVAESPSSIKNEVVGGRYRLGDVIGRGGMSSVYCARDENLGRDVALKLFAPQAPDADELKRQEAEIQLLATLNHPGLVTLFDAGIDDRLPDEPRPFLTMELVEGQDLRGRIRHSRVPLEELSVIGAGIADALAYVHGLGIIHRDIKPGNILLVQIRPGEPLRPKLTDFGIARIVDSTRLTATGTMVGTAAYLSPEQALGKPLSSATDIYSLGLVLLECIKGTVEYPGSAVESAVARLHRAPEIPDDVPAEWADLIRSMTAIEPLERPAAADIETVLRQALVSPASTPGELAPETTRVLPAMPFHPPTITAEESVDEVREAAEATRAISPVSSSLPSGRTPARESASPSGSAATSPAAAKASKKPRLSRTQRLWLAVVLGILVITAAAAAVMISISARPSDVVPYPTVTGVLGDHLQELQKSVEP</sequence>
<dbReference type="PROSITE" id="PS50011">
    <property type="entry name" value="PROTEIN_KINASE_DOM"/>
    <property type="match status" value="1"/>
</dbReference>
<evidence type="ECO:0000256" key="8">
    <source>
        <dbReference type="SAM" id="MobiDB-lite"/>
    </source>
</evidence>
<feature type="transmembrane region" description="Helical" evidence="9">
    <location>
        <begin position="372"/>
        <end position="394"/>
    </location>
</feature>
<keyword evidence="9" id="KW-1133">Transmembrane helix</keyword>
<dbReference type="GO" id="GO:0016301">
    <property type="term" value="F:kinase activity"/>
    <property type="evidence" value="ECO:0007669"/>
    <property type="project" value="UniProtKB-KW"/>
</dbReference>